<gene>
    <name evidence="1" type="ORF">JJJ19_01720</name>
</gene>
<evidence type="ECO:0000313" key="2">
    <source>
        <dbReference type="Proteomes" id="UP000683565"/>
    </source>
</evidence>
<dbReference type="Proteomes" id="UP000683565">
    <property type="component" value="Chromosome"/>
</dbReference>
<keyword evidence="2" id="KW-1185">Reference proteome</keyword>
<name>A0ABX8LGS1_9CHLA</name>
<evidence type="ECO:0000313" key="1">
    <source>
        <dbReference type="EMBL" id="QXE28227.1"/>
    </source>
</evidence>
<dbReference type="RefSeq" id="WP_208638287.1">
    <property type="nucleotide sequence ID" value="NZ_CAAAFM010000001.1"/>
</dbReference>
<proteinExistence type="predicted"/>
<reference evidence="1" key="1">
    <citation type="submission" date="2021-01" db="EMBL/GenBank/DDBJ databases">
        <title>Chlamydial infections in birds of prey presented to California wildlife rehabilitation facilities.</title>
        <authorList>
            <person name="Seibert B.A."/>
            <person name="Keel M.K."/>
            <person name="Kelly T.R."/>
            <person name="Nilsen R.A."/>
            <person name="Pesti D.R."/>
            <person name="Ciembor P.X."/>
            <person name="Gregory C.R."/>
            <person name="Ritchie B.W."/>
            <person name="Hawkins M.G."/>
        </authorList>
    </citation>
    <scope>NUCLEOTIDE SEQUENCE [LARGE SCALE GENOMIC DNA]</scope>
    <source>
        <strain evidence="1">SWA</strain>
    </source>
</reference>
<accession>A0ABX8LGS1</accession>
<evidence type="ECO:0008006" key="3">
    <source>
        <dbReference type="Google" id="ProtNLM"/>
    </source>
</evidence>
<dbReference type="EMBL" id="CP067334">
    <property type="protein sequence ID" value="QXE28227.1"/>
    <property type="molecule type" value="Genomic_DNA"/>
</dbReference>
<protein>
    <recommendedName>
        <fullName evidence="3">Outer membrane protein</fullName>
    </recommendedName>
</protein>
<organism evidence="1 2">
    <name type="scientific">Chlamydia buteonis</name>
    <dbReference type="NCBI Taxonomy" id="2494525"/>
    <lineage>
        <taxon>Bacteria</taxon>
        <taxon>Pseudomonadati</taxon>
        <taxon>Chlamydiota</taxon>
        <taxon>Chlamydiia</taxon>
        <taxon>Chlamydiales</taxon>
        <taxon>Chlamydiaceae</taxon>
        <taxon>Chlamydia/Chlamydophila group</taxon>
        <taxon>Chlamydia</taxon>
    </lineage>
</organism>
<sequence length="88" mass="9408">MKTFKFLLPILSWTVCFGGVVTESNHTRGFTVSEAIGLAAARRSSLASRAGEVAKVAGLGYGATVLLQEWQNQQAVELETLIARNGVI</sequence>